<gene>
    <name evidence="13" type="ORF">SAMN05216215_103049</name>
</gene>
<evidence type="ECO:0000256" key="10">
    <source>
        <dbReference type="SAM" id="Phobius"/>
    </source>
</evidence>
<dbReference type="InterPro" id="IPR050396">
    <property type="entry name" value="Glycosyltr_51/Transpeptidase"/>
</dbReference>
<evidence type="ECO:0000313" key="13">
    <source>
        <dbReference type="EMBL" id="SDY60559.1"/>
    </source>
</evidence>
<dbReference type="GO" id="GO:0008658">
    <property type="term" value="F:penicillin binding"/>
    <property type="evidence" value="ECO:0007669"/>
    <property type="project" value="InterPro"/>
</dbReference>
<dbReference type="Gene3D" id="3.40.710.10">
    <property type="entry name" value="DD-peptidase/beta-lactamase superfamily"/>
    <property type="match status" value="1"/>
</dbReference>
<name>A0A1H3L8P4_9PSEU</name>
<keyword evidence="4" id="KW-0808">Transferase</keyword>
<keyword evidence="10" id="KW-1133">Transmembrane helix</keyword>
<dbReference type="Pfam" id="PF00912">
    <property type="entry name" value="Transgly"/>
    <property type="match status" value="1"/>
</dbReference>
<feature type="domain" description="Penicillin-binding protein transpeptidase" evidence="11">
    <location>
        <begin position="335"/>
        <end position="604"/>
    </location>
</feature>
<evidence type="ECO:0000259" key="12">
    <source>
        <dbReference type="Pfam" id="PF00912"/>
    </source>
</evidence>
<comment type="catalytic activity">
    <reaction evidence="7">
        <text>Preferential cleavage: (Ac)2-L-Lys-D-Ala-|-D-Ala. Also transpeptidation of peptidyl-alanyl moieties that are N-acyl substituents of D-alanine.</text>
        <dbReference type="EC" id="3.4.16.4"/>
    </reaction>
</comment>
<proteinExistence type="predicted"/>
<dbReference type="Gene3D" id="1.10.3810.10">
    <property type="entry name" value="Biosynthetic peptidoglycan transglycosylase-like"/>
    <property type="match status" value="1"/>
</dbReference>
<keyword evidence="10" id="KW-0812">Transmembrane</keyword>
<evidence type="ECO:0000256" key="4">
    <source>
        <dbReference type="ARBA" id="ARBA00022679"/>
    </source>
</evidence>
<evidence type="ECO:0000256" key="2">
    <source>
        <dbReference type="ARBA" id="ARBA00022670"/>
    </source>
</evidence>
<dbReference type="Proteomes" id="UP000199529">
    <property type="component" value="Unassembled WGS sequence"/>
</dbReference>
<feature type="transmembrane region" description="Helical" evidence="10">
    <location>
        <begin position="21"/>
        <end position="45"/>
    </location>
</feature>
<evidence type="ECO:0000256" key="3">
    <source>
        <dbReference type="ARBA" id="ARBA00022676"/>
    </source>
</evidence>
<keyword evidence="6" id="KW-0511">Multifunctional enzyme</keyword>
<evidence type="ECO:0000256" key="6">
    <source>
        <dbReference type="ARBA" id="ARBA00023268"/>
    </source>
</evidence>
<keyword evidence="2" id="KW-0645">Protease</keyword>
<dbReference type="RefSeq" id="WP_093270874.1">
    <property type="nucleotide sequence ID" value="NZ_FNOK01000030.1"/>
</dbReference>
<accession>A0A1H3L8P4</accession>
<feature type="region of interest" description="Disordered" evidence="9">
    <location>
        <begin position="601"/>
        <end position="620"/>
    </location>
</feature>
<dbReference type="InterPro" id="IPR036950">
    <property type="entry name" value="PBP_transglycosylase"/>
</dbReference>
<dbReference type="PANTHER" id="PTHR32282">
    <property type="entry name" value="BINDING PROTEIN TRANSPEPTIDASE, PUTATIVE-RELATED"/>
    <property type="match status" value="1"/>
</dbReference>
<dbReference type="SUPFAM" id="SSF56601">
    <property type="entry name" value="beta-lactamase/transpeptidase-like"/>
    <property type="match status" value="1"/>
</dbReference>
<evidence type="ECO:0000256" key="7">
    <source>
        <dbReference type="ARBA" id="ARBA00034000"/>
    </source>
</evidence>
<keyword evidence="3" id="KW-0328">Glycosyltransferase</keyword>
<protein>
    <submittedName>
        <fullName evidence="13">Membrane carboxypeptidase (Penicillin-binding protein)</fullName>
    </submittedName>
</protein>
<reference evidence="14" key="1">
    <citation type="submission" date="2016-10" db="EMBL/GenBank/DDBJ databases">
        <authorList>
            <person name="Varghese N."/>
            <person name="Submissions S."/>
        </authorList>
    </citation>
    <scope>NUCLEOTIDE SEQUENCE [LARGE SCALE GENOMIC DNA]</scope>
    <source>
        <strain evidence="14">CGMCC 4.3530</strain>
    </source>
</reference>
<dbReference type="GO" id="GO:0006508">
    <property type="term" value="P:proteolysis"/>
    <property type="evidence" value="ECO:0007669"/>
    <property type="project" value="UniProtKB-KW"/>
</dbReference>
<comment type="catalytic activity">
    <reaction evidence="8">
        <text>[GlcNAc-(1-&gt;4)-Mur2Ac(oyl-L-Ala-gamma-D-Glu-L-Lys-D-Ala-D-Ala)](n)-di-trans,octa-cis-undecaprenyl diphosphate + beta-D-GlcNAc-(1-&gt;4)-Mur2Ac(oyl-L-Ala-gamma-D-Glu-L-Lys-D-Ala-D-Ala)-di-trans,octa-cis-undecaprenyl diphosphate = [GlcNAc-(1-&gt;4)-Mur2Ac(oyl-L-Ala-gamma-D-Glu-L-Lys-D-Ala-D-Ala)](n+1)-di-trans,octa-cis-undecaprenyl diphosphate + di-trans,octa-cis-undecaprenyl diphosphate + H(+)</text>
        <dbReference type="Rhea" id="RHEA:23708"/>
        <dbReference type="Rhea" id="RHEA-COMP:9602"/>
        <dbReference type="Rhea" id="RHEA-COMP:9603"/>
        <dbReference type="ChEBI" id="CHEBI:15378"/>
        <dbReference type="ChEBI" id="CHEBI:58405"/>
        <dbReference type="ChEBI" id="CHEBI:60033"/>
        <dbReference type="ChEBI" id="CHEBI:78435"/>
        <dbReference type="EC" id="2.4.99.28"/>
    </reaction>
</comment>
<evidence type="ECO:0000256" key="1">
    <source>
        <dbReference type="ARBA" id="ARBA00022645"/>
    </source>
</evidence>
<evidence type="ECO:0000256" key="8">
    <source>
        <dbReference type="ARBA" id="ARBA00049902"/>
    </source>
</evidence>
<feature type="domain" description="Glycosyl transferase family 51" evidence="12">
    <location>
        <begin position="78"/>
        <end position="243"/>
    </location>
</feature>
<keyword evidence="14" id="KW-1185">Reference proteome</keyword>
<dbReference type="OrthoDB" id="9766909at2"/>
<dbReference type="GO" id="GO:0009252">
    <property type="term" value="P:peptidoglycan biosynthetic process"/>
    <property type="evidence" value="ECO:0007669"/>
    <property type="project" value="TreeGrafter"/>
</dbReference>
<keyword evidence="10" id="KW-0472">Membrane</keyword>
<sequence>MHDESTVVLPKVGSRWRRVRRICLAVVGGLVLAGVGAFGIGYLAWEVPDPQQVAAETQQSIVLKYTDGSEMMRIVPESGNRIVIQDLGEVSGPMRQATLAAEDASFYTNGGFDFTGIVRAVFAQLTGSAGGGSTLTQQYIKLATGDDEHSYARKFKEIVLAFKMTNEQPKDEIFKAYLNTAYYGRGAWGVHAAANAYFGKLPRDLNASEAALLAGMVQKPSENDPRVDADQANWRWTYVADQMLANRMVDPGQRAAMRMPETRERFAWRGEEMSGPLFHVRERVLQELEQAGFSAQNLHQNGNTVITTIDRDAQRVAESAMAAEAADEPENLRTALVAIEPGTGAVRAYHSGDRQIGGFDWAKAAQPPGSTIQPFVVAAGLMEGYGIGEVYNGQSPQEIYGATYRNTGACPDLSTCSVRAAMSGSAETAFLNMTTKFGPEKVRDAALQAGISPTVGGKPSMQERDGEVGIRIAMGDYPVSTVDIARGYATLADGMRSQPHFVQKVLDSNTGDELADFATEPESAFSDEPEESKDIAGNVTESMRQSYPSALLNDPALGGLATERPVAGNNGIAQFGGSPDKTLTSWTAGFTPQIAVAVSVSASDEKGQPQPVPGSSSSTMGNRVWQQFMKAYLEPRPSQEFMPFNPIGNYSEPNPLPAPGEAMLGTTPR</sequence>
<dbReference type="GO" id="GO:0030288">
    <property type="term" value="C:outer membrane-bounded periplasmic space"/>
    <property type="evidence" value="ECO:0007669"/>
    <property type="project" value="TreeGrafter"/>
</dbReference>
<dbReference type="SUPFAM" id="SSF53955">
    <property type="entry name" value="Lysozyme-like"/>
    <property type="match status" value="1"/>
</dbReference>
<dbReference type="AlphaFoldDB" id="A0A1H3L8P4"/>
<dbReference type="Pfam" id="PF00905">
    <property type="entry name" value="Transpeptidase"/>
    <property type="match status" value="1"/>
</dbReference>
<dbReference type="PANTHER" id="PTHR32282:SF34">
    <property type="entry name" value="PENICILLIN-BINDING PROTEIN 1A"/>
    <property type="match status" value="1"/>
</dbReference>
<dbReference type="InterPro" id="IPR023346">
    <property type="entry name" value="Lysozyme-like_dom_sf"/>
</dbReference>
<dbReference type="GO" id="GO:0008955">
    <property type="term" value="F:peptidoglycan glycosyltransferase activity"/>
    <property type="evidence" value="ECO:0007669"/>
    <property type="project" value="UniProtKB-EC"/>
</dbReference>
<keyword evidence="1 13" id="KW-0121">Carboxypeptidase</keyword>
<dbReference type="InterPro" id="IPR012338">
    <property type="entry name" value="Beta-lactam/transpept-like"/>
</dbReference>
<keyword evidence="5" id="KW-0378">Hydrolase</keyword>
<dbReference type="STRING" id="418495.SAMN05216215_103049"/>
<evidence type="ECO:0000313" key="14">
    <source>
        <dbReference type="Proteomes" id="UP000199529"/>
    </source>
</evidence>
<dbReference type="InterPro" id="IPR001460">
    <property type="entry name" value="PCN-bd_Tpept"/>
</dbReference>
<organism evidence="13 14">
    <name type="scientific">Saccharopolyspora shandongensis</name>
    <dbReference type="NCBI Taxonomy" id="418495"/>
    <lineage>
        <taxon>Bacteria</taxon>
        <taxon>Bacillati</taxon>
        <taxon>Actinomycetota</taxon>
        <taxon>Actinomycetes</taxon>
        <taxon>Pseudonocardiales</taxon>
        <taxon>Pseudonocardiaceae</taxon>
        <taxon>Saccharopolyspora</taxon>
    </lineage>
</organism>
<dbReference type="GO" id="GO:0009002">
    <property type="term" value="F:serine-type D-Ala-D-Ala carboxypeptidase activity"/>
    <property type="evidence" value="ECO:0007669"/>
    <property type="project" value="UniProtKB-EC"/>
</dbReference>
<evidence type="ECO:0000256" key="9">
    <source>
        <dbReference type="SAM" id="MobiDB-lite"/>
    </source>
</evidence>
<dbReference type="EMBL" id="FNOK01000030">
    <property type="protein sequence ID" value="SDY60559.1"/>
    <property type="molecule type" value="Genomic_DNA"/>
</dbReference>
<evidence type="ECO:0000256" key="5">
    <source>
        <dbReference type="ARBA" id="ARBA00022801"/>
    </source>
</evidence>
<evidence type="ECO:0000259" key="11">
    <source>
        <dbReference type="Pfam" id="PF00905"/>
    </source>
</evidence>
<feature type="region of interest" description="Disordered" evidence="9">
    <location>
        <begin position="643"/>
        <end position="669"/>
    </location>
</feature>
<dbReference type="InterPro" id="IPR001264">
    <property type="entry name" value="Glyco_trans_51"/>
</dbReference>